<dbReference type="EMBL" id="LFIV01000134">
    <property type="protein sequence ID" value="KZL67915.1"/>
    <property type="molecule type" value="Genomic_DNA"/>
</dbReference>
<proteinExistence type="predicted"/>
<organism evidence="2 3">
    <name type="scientific">Colletotrichum tofieldiae</name>
    <dbReference type="NCBI Taxonomy" id="708197"/>
    <lineage>
        <taxon>Eukaryota</taxon>
        <taxon>Fungi</taxon>
        <taxon>Dikarya</taxon>
        <taxon>Ascomycota</taxon>
        <taxon>Pezizomycotina</taxon>
        <taxon>Sordariomycetes</taxon>
        <taxon>Hypocreomycetidae</taxon>
        <taxon>Glomerellales</taxon>
        <taxon>Glomerellaceae</taxon>
        <taxon>Colletotrichum</taxon>
        <taxon>Colletotrichum spaethianum species complex</taxon>
    </lineage>
</organism>
<dbReference type="AlphaFoldDB" id="A0A166QH14"/>
<feature type="domain" description="C2H2-type" evidence="1">
    <location>
        <begin position="180"/>
        <end position="202"/>
    </location>
</feature>
<evidence type="ECO:0000259" key="1">
    <source>
        <dbReference type="PROSITE" id="PS00028"/>
    </source>
</evidence>
<evidence type="ECO:0000313" key="2">
    <source>
        <dbReference type="EMBL" id="KZL67915.1"/>
    </source>
</evidence>
<sequence length="257" mass="28548">MVYACGVCWRAFPSGCAPETNTAMPPGTARRPTNAPFATITLTTTRTSWNTRERSICTAVPVTAISRAGTTSNRLSSLLLPFAPLPDPPHQQHLKSRVHRGSNMSCPFCGVARTSATGVVHHLERGSCPNAPLDRDSLYLAVRRRDPDGILSKKLLEFHGSTRYSASEEAYNYRLNAYQCYLCSNLYAKLGSLNQHLASPAHQQAYYHCPNRTCRREFTTLAATMNHLESESCGFMRFEAVQSNVGRVLDSRRMISF</sequence>
<name>A0A166QH14_9PEZI</name>
<dbReference type="InterPro" id="IPR013087">
    <property type="entry name" value="Znf_C2H2_type"/>
</dbReference>
<reference evidence="2 3" key="1">
    <citation type="submission" date="2015-06" db="EMBL/GenBank/DDBJ databases">
        <title>Survival trade-offs in plant roots during colonization by closely related pathogenic and mutualistic fungi.</title>
        <authorList>
            <person name="Hacquard S."/>
            <person name="Kracher B."/>
            <person name="Hiruma K."/>
            <person name="Weinman A."/>
            <person name="Muench P."/>
            <person name="Garrido Oter R."/>
            <person name="Ver Loren van Themaat E."/>
            <person name="Dallerey J.-F."/>
            <person name="Damm U."/>
            <person name="Henrissat B."/>
            <person name="Lespinet O."/>
            <person name="Thon M."/>
            <person name="Kemen E."/>
            <person name="McHardy A.C."/>
            <person name="Schulze-Lefert P."/>
            <person name="O'Connell R.J."/>
        </authorList>
    </citation>
    <scope>NUCLEOTIDE SEQUENCE [LARGE SCALE GENOMIC DNA]</scope>
    <source>
        <strain evidence="2 3">0861</strain>
    </source>
</reference>
<dbReference type="PROSITE" id="PS00028">
    <property type="entry name" value="ZINC_FINGER_C2H2_1"/>
    <property type="match status" value="1"/>
</dbReference>
<evidence type="ECO:0000313" key="3">
    <source>
        <dbReference type="Proteomes" id="UP000076552"/>
    </source>
</evidence>
<protein>
    <submittedName>
        <fullName evidence="2">Zinc finger protein</fullName>
    </submittedName>
</protein>
<dbReference type="Proteomes" id="UP000076552">
    <property type="component" value="Unassembled WGS sequence"/>
</dbReference>
<keyword evidence="3" id="KW-1185">Reference proteome</keyword>
<accession>A0A166QH14</accession>
<comment type="caution">
    <text evidence="2">The sequence shown here is derived from an EMBL/GenBank/DDBJ whole genome shotgun (WGS) entry which is preliminary data.</text>
</comment>
<gene>
    <name evidence="2" type="ORF">CT0861_09867</name>
</gene>
<dbReference type="STRING" id="708197.A0A166QH14"/>